<organism evidence="6 7">
    <name type="scientific">Paenibacillus psychroresistens</name>
    <dbReference type="NCBI Taxonomy" id="1778678"/>
    <lineage>
        <taxon>Bacteria</taxon>
        <taxon>Bacillati</taxon>
        <taxon>Bacillota</taxon>
        <taxon>Bacilli</taxon>
        <taxon>Bacillales</taxon>
        <taxon>Paenibacillaceae</taxon>
        <taxon>Paenibacillus</taxon>
    </lineage>
</organism>
<evidence type="ECO:0000256" key="3">
    <source>
        <dbReference type="ARBA" id="ARBA00023002"/>
    </source>
</evidence>
<dbReference type="SUPFAM" id="SSF50129">
    <property type="entry name" value="GroES-like"/>
    <property type="match status" value="1"/>
</dbReference>
<dbReference type="KEGG" id="ppsc:EHS13_34980"/>
<sequence>MNIFYKRISDMGHYPTRRGSEMQKKIWEWTGYNALESSVITREEPGPGQVEIRILSIGICGTDLHIMSGHADFSTPPLPLGHELAGFVERVGTGVTQWQLGDRVCIDPLIGCGTCQECLAGNKHRCIRSGEIGLQFPGGWQEFLVVPSTNLYKLPDSISFAEATQAETLHCCLGGIDKLAIRLGQHAVVIGDGPTGLYYVQLLKAAGVSKVTLIGMRESRLELGLKLGADVTVNLRASEAALSEETQDIVIDAAGNEASIKLGIELLKRGGQLLLFGLPGKPILVDIQTVVLKELTLLGSTNAPQVWPRVIEMMASGSVQVDPVITQYYKFEDLDKAIEFARNEPDEAIKIIVNNK</sequence>
<dbReference type="AlphaFoldDB" id="A0A6B8RV97"/>
<evidence type="ECO:0000256" key="1">
    <source>
        <dbReference type="ARBA" id="ARBA00022723"/>
    </source>
</evidence>
<dbReference type="InterPro" id="IPR011032">
    <property type="entry name" value="GroES-like_sf"/>
</dbReference>
<dbReference type="GO" id="GO:0008270">
    <property type="term" value="F:zinc ion binding"/>
    <property type="evidence" value="ECO:0007669"/>
    <property type="project" value="InterPro"/>
</dbReference>
<comment type="cofactor">
    <cofactor evidence="4">
        <name>Zn(2+)</name>
        <dbReference type="ChEBI" id="CHEBI:29105"/>
    </cofactor>
</comment>
<dbReference type="InterPro" id="IPR050129">
    <property type="entry name" value="Zn_alcohol_dh"/>
</dbReference>
<keyword evidence="2 4" id="KW-0862">Zinc</keyword>
<dbReference type="Gene3D" id="3.90.180.10">
    <property type="entry name" value="Medium-chain alcohol dehydrogenases, catalytic domain"/>
    <property type="match status" value="1"/>
</dbReference>
<dbReference type="InterPro" id="IPR020843">
    <property type="entry name" value="ER"/>
</dbReference>
<proteinExistence type="inferred from homology"/>
<dbReference type="PANTHER" id="PTHR43401:SF2">
    <property type="entry name" value="L-THREONINE 3-DEHYDROGENASE"/>
    <property type="match status" value="1"/>
</dbReference>
<keyword evidence="1 4" id="KW-0479">Metal-binding</keyword>
<evidence type="ECO:0000256" key="4">
    <source>
        <dbReference type="RuleBase" id="RU361277"/>
    </source>
</evidence>
<evidence type="ECO:0000256" key="2">
    <source>
        <dbReference type="ARBA" id="ARBA00022833"/>
    </source>
</evidence>
<evidence type="ECO:0000313" key="6">
    <source>
        <dbReference type="EMBL" id="QGQ99699.1"/>
    </source>
</evidence>
<comment type="similarity">
    <text evidence="4">Belongs to the zinc-containing alcohol dehydrogenase family.</text>
</comment>
<dbReference type="Pfam" id="PF08240">
    <property type="entry name" value="ADH_N"/>
    <property type="match status" value="1"/>
</dbReference>
<keyword evidence="7" id="KW-1185">Reference proteome</keyword>
<gene>
    <name evidence="6" type="ORF">EHS13_34980</name>
</gene>
<dbReference type="Pfam" id="PF00107">
    <property type="entry name" value="ADH_zinc_N"/>
    <property type="match status" value="1"/>
</dbReference>
<accession>A0A6B8RV97</accession>
<protein>
    <recommendedName>
        <fullName evidence="5">Enoyl reductase (ER) domain-containing protein</fullName>
    </recommendedName>
</protein>
<dbReference type="GO" id="GO:0016491">
    <property type="term" value="F:oxidoreductase activity"/>
    <property type="evidence" value="ECO:0007669"/>
    <property type="project" value="UniProtKB-KW"/>
</dbReference>
<name>A0A6B8RV97_9BACL</name>
<dbReference type="InterPro" id="IPR013154">
    <property type="entry name" value="ADH-like_N"/>
</dbReference>
<dbReference type="InterPro" id="IPR036291">
    <property type="entry name" value="NAD(P)-bd_dom_sf"/>
</dbReference>
<dbReference type="SUPFAM" id="SSF51735">
    <property type="entry name" value="NAD(P)-binding Rossmann-fold domains"/>
    <property type="match status" value="1"/>
</dbReference>
<reference evidence="7" key="1">
    <citation type="submission" date="2018-11" db="EMBL/GenBank/DDBJ databases">
        <title>Complete genome sequence of Paenibacillus sp. ML311-T8.</title>
        <authorList>
            <person name="Nam Y.-D."/>
            <person name="Kang J."/>
            <person name="Chung W.-H."/>
            <person name="Park Y.S."/>
        </authorList>
    </citation>
    <scope>NUCLEOTIDE SEQUENCE [LARGE SCALE GENOMIC DNA]</scope>
    <source>
        <strain evidence="7">ML311-T8</strain>
    </source>
</reference>
<dbReference type="EMBL" id="CP034235">
    <property type="protein sequence ID" value="QGQ99699.1"/>
    <property type="molecule type" value="Genomic_DNA"/>
</dbReference>
<dbReference type="SMART" id="SM00829">
    <property type="entry name" value="PKS_ER"/>
    <property type="match status" value="1"/>
</dbReference>
<dbReference type="Proteomes" id="UP000426246">
    <property type="component" value="Chromosome"/>
</dbReference>
<dbReference type="PANTHER" id="PTHR43401">
    <property type="entry name" value="L-THREONINE 3-DEHYDROGENASE"/>
    <property type="match status" value="1"/>
</dbReference>
<evidence type="ECO:0000259" key="5">
    <source>
        <dbReference type="SMART" id="SM00829"/>
    </source>
</evidence>
<keyword evidence="3" id="KW-0560">Oxidoreductase</keyword>
<feature type="domain" description="Enoyl reductase (ER)" evidence="5">
    <location>
        <begin position="33"/>
        <end position="353"/>
    </location>
</feature>
<dbReference type="PROSITE" id="PS00059">
    <property type="entry name" value="ADH_ZINC"/>
    <property type="match status" value="1"/>
</dbReference>
<dbReference type="InterPro" id="IPR013149">
    <property type="entry name" value="ADH-like_C"/>
</dbReference>
<evidence type="ECO:0000313" key="7">
    <source>
        <dbReference type="Proteomes" id="UP000426246"/>
    </source>
</evidence>
<dbReference type="Gene3D" id="3.40.50.720">
    <property type="entry name" value="NAD(P)-binding Rossmann-like Domain"/>
    <property type="match status" value="1"/>
</dbReference>
<dbReference type="InterPro" id="IPR002328">
    <property type="entry name" value="ADH_Zn_CS"/>
</dbReference>